<sequence length="106" mass="12448">MMRKQSEIDKAPNDIETNKNEEISLKSENQRLANQIQMMNQQVNTLKQENQTLMQQNEMLQGQLNGLKSENQAEMKFYEKWKDVQAELSEYKKKNIRTARGAKKNG</sequence>
<proteinExistence type="predicted"/>
<dbReference type="AlphaFoldDB" id="W7DR99"/>
<dbReference type="EMBL" id="AODM01000042">
    <property type="protein sequence ID" value="EUJ52627.1"/>
    <property type="molecule type" value="Genomic_DNA"/>
</dbReference>
<accession>W7DR99</accession>
<name>W7DR99_9LIST</name>
<evidence type="ECO:0000313" key="2">
    <source>
        <dbReference type="EMBL" id="EUJ52627.1"/>
    </source>
</evidence>
<dbReference type="RefSeq" id="WP_254260073.1">
    <property type="nucleotide sequence ID" value="NZ_AODM01000042.1"/>
</dbReference>
<dbReference type="PATRIC" id="fig|1265822.4.peg.2600"/>
<gene>
    <name evidence="2" type="ORF">MCOL2_12822</name>
</gene>
<comment type="caution">
    <text evidence="2">The sequence shown here is derived from an EMBL/GenBank/DDBJ whole genome shotgun (WGS) entry which is preliminary data.</text>
</comment>
<dbReference type="Proteomes" id="UP000019241">
    <property type="component" value="Unassembled WGS sequence"/>
</dbReference>
<evidence type="ECO:0000256" key="1">
    <source>
        <dbReference type="SAM" id="MobiDB-lite"/>
    </source>
</evidence>
<evidence type="ECO:0000313" key="3">
    <source>
        <dbReference type="Proteomes" id="UP000019241"/>
    </source>
</evidence>
<organism evidence="2 3">
    <name type="scientific">Listeria fleischmannii FSL S10-1203</name>
    <dbReference type="NCBI Taxonomy" id="1265822"/>
    <lineage>
        <taxon>Bacteria</taxon>
        <taxon>Bacillati</taxon>
        <taxon>Bacillota</taxon>
        <taxon>Bacilli</taxon>
        <taxon>Bacillales</taxon>
        <taxon>Listeriaceae</taxon>
        <taxon>Listeria</taxon>
    </lineage>
</organism>
<protein>
    <submittedName>
        <fullName evidence="2">Uncharacterized protein</fullName>
    </submittedName>
</protein>
<feature type="region of interest" description="Disordered" evidence="1">
    <location>
        <begin position="1"/>
        <end position="24"/>
    </location>
</feature>
<reference evidence="2 3" key="1">
    <citation type="submission" date="2012-12" db="EMBL/GenBank/DDBJ databases">
        <title>Novel taxa of Listeriaceae from agricultural environments in the United States.</title>
        <authorList>
            <person name="den Bakker H.C."/>
            <person name="Allred A."/>
            <person name="Warchocki S."/>
            <person name="Wright E.M."/>
            <person name="Burrell A."/>
            <person name="Nightingale K.K."/>
            <person name="Kephart D."/>
            <person name="Wiedmann M."/>
        </authorList>
    </citation>
    <scope>NUCLEOTIDE SEQUENCE [LARGE SCALE GENOMIC DNA]</scope>
    <source>
        <strain evidence="2 3">FSL S10-1203</strain>
    </source>
</reference>
<dbReference type="Gene3D" id="1.20.5.340">
    <property type="match status" value="1"/>
</dbReference>